<reference evidence="2" key="1">
    <citation type="submission" date="2020-09" db="EMBL/GenBank/DDBJ databases">
        <title>Distribution of Beta-Lactamase Producing Gram-Negative Bacterial Isolates in Isabela River of Santo Domingo, Dominican Republic.</title>
        <authorList>
            <person name="Calderon V."/>
            <person name="Bonnelly R."/>
            <person name="Del Rosario C."/>
            <person name="Duarte A."/>
            <person name="Barauna R."/>
            <person name="Juca Ramos R.T."/>
            <person name="Perdomo O.P."/>
            <person name="Rodriguez De Francisco L.E."/>
            <person name="Franco De Los Santos E.F."/>
        </authorList>
    </citation>
    <scope>NUCLEOTIDE SEQUENCE</scope>
    <source>
        <strain evidence="2">INTEC_BI15</strain>
    </source>
</reference>
<dbReference type="Proteomes" id="UP000655940">
    <property type="component" value="Unassembled WGS sequence"/>
</dbReference>
<sequence length="89" mass="10550">MNKLNEKVQKINTKEDFLEFVQLLVNDLSTNQWENDNLADYLEGINSWVDDMDGYFENVRDYDALEKIKNNQLDWKILGKILLAATMYE</sequence>
<dbReference type="InterPro" id="IPR056077">
    <property type="entry name" value="DUF7660"/>
</dbReference>
<dbReference type="Pfam" id="PF24693">
    <property type="entry name" value="DUF7660"/>
    <property type="match status" value="1"/>
</dbReference>
<evidence type="ECO:0000313" key="4">
    <source>
        <dbReference type="Proteomes" id="UP000655940"/>
    </source>
</evidence>
<dbReference type="EMBL" id="JACZEI010000028">
    <property type="protein sequence ID" value="MBE0331280.1"/>
    <property type="molecule type" value="Genomic_DNA"/>
</dbReference>
<proteinExistence type="predicted"/>
<gene>
    <name evidence="2" type="ORF">IHV20_02805</name>
    <name evidence="3" type="ORF">IHV20_14125</name>
</gene>
<comment type="caution">
    <text evidence="2">The sequence shown here is derived from an EMBL/GenBank/DDBJ whole genome shotgun (WGS) entry which is preliminary data.</text>
</comment>
<dbReference type="AlphaFoldDB" id="A0AAP1QUQ1"/>
<name>A0AAP1QUQ1_ACIBA</name>
<evidence type="ECO:0000313" key="2">
    <source>
        <dbReference type="EMBL" id="MBE0329082.1"/>
    </source>
</evidence>
<protein>
    <recommendedName>
        <fullName evidence="1">DUF7660 domain-containing protein</fullName>
    </recommendedName>
</protein>
<accession>A0AAP1QUQ1</accession>
<evidence type="ECO:0000259" key="1">
    <source>
        <dbReference type="Pfam" id="PF24693"/>
    </source>
</evidence>
<organism evidence="2 4">
    <name type="scientific">Acinetobacter baumannii</name>
    <dbReference type="NCBI Taxonomy" id="470"/>
    <lineage>
        <taxon>Bacteria</taxon>
        <taxon>Pseudomonadati</taxon>
        <taxon>Pseudomonadota</taxon>
        <taxon>Gammaproteobacteria</taxon>
        <taxon>Moraxellales</taxon>
        <taxon>Moraxellaceae</taxon>
        <taxon>Acinetobacter</taxon>
        <taxon>Acinetobacter calcoaceticus/baumannii complex</taxon>
    </lineage>
</organism>
<dbReference type="RefSeq" id="WP_001037936.1">
    <property type="nucleotide sequence ID" value="NZ_CACSGV010000114.1"/>
</dbReference>
<feature type="domain" description="DUF7660" evidence="1">
    <location>
        <begin position="13"/>
        <end position="89"/>
    </location>
</feature>
<evidence type="ECO:0000313" key="3">
    <source>
        <dbReference type="EMBL" id="MBE0331280.1"/>
    </source>
</evidence>
<dbReference type="EMBL" id="JACZEI010000002">
    <property type="protein sequence ID" value="MBE0329082.1"/>
    <property type="molecule type" value="Genomic_DNA"/>
</dbReference>